<name>A0A095CKG7_CRYD2</name>
<keyword evidence="3 8" id="KW-0812">Transmembrane</keyword>
<dbReference type="PANTHER" id="PTHR12226:SF2">
    <property type="entry name" value="MANNOSE-P-DOLICHOL UTILIZATION DEFECT 1 PROTEIN"/>
    <property type="match status" value="1"/>
</dbReference>
<reference evidence="10 11" key="2">
    <citation type="journal article" date="2018" name="Proc. Natl. Acad. Sci.">
        <title>RNAi is a critical determinant of centromere evolution in closely related fungi.</title>
        <authorList>
            <person name="Yadav V."/>
            <person name="Sun S."/>
            <person name="Billmyre R.B."/>
            <person name="Thimmappa B.C."/>
            <person name="Shea T."/>
            <person name="Lintner R."/>
            <person name="Bakkeren G."/>
            <person name="Cuomo C.A."/>
            <person name="Heitman J."/>
            <person name="Sanyal K."/>
        </authorList>
    </citation>
    <scope>NUCLEOTIDE SEQUENCE [LARGE SCALE GENOMIC DNA]</scope>
    <source>
        <strain evidence="10 11">R265</strain>
    </source>
</reference>
<sequence>MSANSLVTAITHNIPFFLRAPAEALIGEECYNTLVYDFNITDGECLKYALSKGLGFGIVIGGSIVKVPQIIKIVSDQSARGLSLSAYALETVAYAINLAYNSRNAFPFSTYGETFFLAIQNVIITLLIIYLAPQKGAVIGAKPLSSKQNTNRTKVLTGAVITATTGFFLWSETFCPLNLLSILQAVTLPLSLISKAPQIMTNYKYRSTGNLSAFAVFNNFLGCVARVFTTKQEVDDPLIFWGFASAAVLNAVLAVQMIMYWKDSEEKEEEVRRHNASEKGLPDVLERTGGILEVDTGKRWSRKLD</sequence>
<protein>
    <recommendedName>
        <fullName evidence="8">Mannose-P-dolichol utilization defect 1 protein homolog</fullName>
    </recommendedName>
</protein>
<dbReference type="FunFam" id="1.20.1280.290:FF:000006">
    <property type="entry name" value="mannose-P-dolichol utilization defect 1 protein"/>
    <property type="match status" value="1"/>
</dbReference>
<evidence type="ECO:0000256" key="2">
    <source>
        <dbReference type="ARBA" id="ARBA00022448"/>
    </source>
</evidence>
<comment type="similarity">
    <text evidence="7 8">Belongs to the MPDU1 (TC 2.A.43.3) family.</text>
</comment>
<keyword evidence="4" id="KW-0677">Repeat</keyword>
<dbReference type="Proteomes" id="UP000029445">
    <property type="component" value="Chromosome 9"/>
</dbReference>
<evidence type="ECO:0000256" key="6">
    <source>
        <dbReference type="ARBA" id="ARBA00023136"/>
    </source>
</evidence>
<dbReference type="STRING" id="294750.A0A095CKG7"/>
<dbReference type="PIRSF" id="PIRSF023381">
    <property type="entry name" value="MannP-dilichol_defect-1p"/>
    <property type="match status" value="1"/>
</dbReference>
<dbReference type="Pfam" id="PF04193">
    <property type="entry name" value="PQ-loop"/>
    <property type="match status" value="2"/>
</dbReference>
<dbReference type="SMART" id="SM00679">
    <property type="entry name" value="CTNS"/>
    <property type="match status" value="2"/>
</dbReference>
<evidence type="ECO:0000256" key="5">
    <source>
        <dbReference type="ARBA" id="ARBA00022989"/>
    </source>
</evidence>
<proteinExistence type="inferred from homology"/>
<keyword evidence="2" id="KW-0813">Transport</keyword>
<keyword evidence="6 8" id="KW-0472">Membrane</keyword>
<dbReference type="KEGG" id="cdeu:CNBG_5677"/>
<accession>A0A095CKG7</accession>
<dbReference type="InterPro" id="IPR016817">
    <property type="entry name" value="MannP-dilichol_defect-1"/>
</dbReference>
<evidence type="ECO:0000256" key="1">
    <source>
        <dbReference type="ARBA" id="ARBA00004141"/>
    </source>
</evidence>
<dbReference type="RefSeq" id="XP_062885490.1">
    <property type="nucleotide sequence ID" value="XM_063029535.1"/>
</dbReference>
<dbReference type="InterPro" id="IPR006603">
    <property type="entry name" value="PQ-loop_rpt"/>
</dbReference>
<dbReference type="EMBL" id="CP025767">
    <property type="protein sequence ID" value="KGB79839.1"/>
    <property type="molecule type" value="Genomic_DNA"/>
</dbReference>
<feature type="transmembrane region" description="Helical" evidence="9">
    <location>
        <begin position="240"/>
        <end position="261"/>
    </location>
</feature>
<evidence type="ECO:0000256" key="4">
    <source>
        <dbReference type="ARBA" id="ARBA00022737"/>
    </source>
</evidence>
<evidence type="ECO:0000256" key="7">
    <source>
        <dbReference type="ARBA" id="ARBA00038475"/>
    </source>
</evidence>
<dbReference type="Gene3D" id="1.20.1280.290">
    <property type="match status" value="2"/>
</dbReference>
<dbReference type="GO" id="GO:0016020">
    <property type="term" value="C:membrane"/>
    <property type="evidence" value="ECO:0007669"/>
    <property type="project" value="UniProtKB-SubCell"/>
</dbReference>
<gene>
    <name evidence="10" type="ORF">CNBG_5677</name>
</gene>
<dbReference type="VEuPathDB" id="FungiDB:CNBG_5677"/>
<reference evidence="10 11" key="1">
    <citation type="journal article" date="2011" name="MBio">
        <title>Genome variation in Cryptococcus gattii, an emerging pathogen of immunocompetent hosts.</title>
        <authorList>
            <person name="D'Souza C.A."/>
            <person name="Kronstad J.W."/>
            <person name="Taylor G."/>
            <person name="Warren R."/>
            <person name="Yuen M."/>
            <person name="Hu G."/>
            <person name="Jung W.H."/>
            <person name="Sham A."/>
            <person name="Kidd S.E."/>
            <person name="Tangen K."/>
            <person name="Lee N."/>
            <person name="Zeilmaker T."/>
            <person name="Sawkins J."/>
            <person name="McVicker G."/>
            <person name="Shah S."/>
            <person name="Gnerre S."/>
            <person name="Griggs A."/>
            <person name="Zeng Q."/>
            <person name="Bartlett K."/>
            <person name="Li W."/>
            <person name="Wang X."/>
            <person name="Heitman J."/>
            <person name="Stajich J.E."/>
            <person name="Fraser J.A."/>
            <person name="Meyer W."/>
            <person name="Carter D."/>
            <person name="Schein J."/>
            <person name="Krzywinski M."/>
            <person name="Kwon-Chung K.J."/>
            <person name="Varma A."/>
            <person name="Wang J."/>
            <person name="Brunham R."/>
            <person name="Fyfe M."/>
            <person name="Ouellette B.F."/>
            <person name="Siddiqui A."/>
            <person name="Marra M."/>
            <person name="Jones S."/>
            <person name="Holt R."/>
            <person name="Birren B.W."/>
            <person name="Galagan J.E."/>
            <person name="Cuomo C.A."/>
        </authorList>
    </citation>
    <scope>NUCLEOTIDE SEQUENCE [LARGE SCALE GENOMIC DNA]</scope>
    <source>
        <strain evidence="10 11">R265</strain>
    </source>
</reference>
<keyword evidence="5 8" id="KW-1133">Transmembrane helix</keyword>
<feature type="transmembrane region" description="Helical" evidence="9">
    <location>
        <begin position="81"/>
        <end position="100"/>
    </location>
</feature>
<feature type="transmembrane region" description="Helical" evidence="9">
    <location>
        <begin position="208"/>
        <end position="228"/>
    </location>
</feature>
<dbReference type="PANTHER" id="PTHR12226">
    <property type="entry name" value="MANNOSE-P-DOLICHOL UTILIZATION DEFECT 1 LEC35 -RELATED"/>
    <property type="match status" value="1"/>
</dbReference>
<evidence type="ECO:0000313" key="10">
    <source>
        <dbReference type="EMBL" id="KGB79839.1"/>
    </source>
</evidence>
<evidence type="ECO:0000256" key="8">
    <source>
        <dbReference type="PIRNR" id="PIRNR023381"/>
    </source>
</evidence>
<evidence type="ECO:0000256" key="3">
    <source>
        <dbReference type="ARBA" id="ARBA00022692"/>
    </source>
</evidence>
<dbReference type="GeneID" id="88181810"/>
<dbReference type="AlphaFoldDB" id="A0A095CKG7"/>
<dbReference type="HOGENOM" id="CLU_053568_0_0_1"/>
<comment type="subcellular location">
    <subcellularLocation>
        <location evidence="1 8">Membrane</location>
        <topology evidence="1 8">Multi-pass membrane protein</topology>
    </subcellularLocation>
</comment>
<evidence type="ECO:0000313" key="11">
    <source>
        <dbReference type="Proteomes" id="UP000029445"/>
    </source>
</evidence>
<organism evidence="10 11">
    <name type="scientific">Cryptococcus deuterogattii (strain R265)</name>
    <name type="common">Cryptococcus gattii VGII (strain R265)</name>
    <dbReference type="NCBI Taxonomy" id="294750"/>
    <lineage>
        <taxon>Eukaryota</taxon>
        <taxon>Fungi</taxon>
        <taxon>Dikarya</taxon>
        <taxon>Basidiomycota</taxon>
        <taxon>Agaricomycotina</taxon>
        <taxon>Tremellomycetes</taxon>
        <taxon>Tremellales</taxon>
        <taxon>Cryptococcaceae</taxon>
        <taxon>Cryptococcus</taxon>
        <taxon>Cryptococcus gattii species complex</taxon>
    </lineage>
</organism>
<dbReference type="OrthoDB" id="271506at2759"/>
<dbReference type="OMA" id="LQVLYYW"/>
<feature type="transmembrane region" description="Helical" evidence="9">
    <location>
        <begin position="115"/>
        <end position="132"/>
    </location>
</feature>
<evidence type="ECO:0000256" key="9">
    <source>
        <dbReference type="SAM" id="Phobius"/>
    </source>
</evidence>
<keyword evidence="11" id="KW-1185">Reference proteome</keyword>